<evidence type="ECO:0000313" key="5">
    <source>
        <dbReference type="Proteomes" id="UP000321570"/>
    </source>
</evidence>
<dbReference type="EMBL" id="CABIJS010000477">
    <property type="protein sequence ID" value="VUZ52213.1"/>
    <property type="molecule type" value="Genomic_DNA"/>
</dbReference>
<keyword evidence="5" id="KW-1185">Reference proteome</keyword>
<dbReference type="InterPro" id="IPR050361">
    <property type="entry name" value="MPP/UQCRC_Complex"/>
</dbReference>
<dbReference type="AlphaFoldDB" id="A0A0R3SUG2"/>
<evidence type="ECO:0000313" key="3">
    <source>
        <dbReference type="EMBL" id="VUZ52213.1"/>
    </source>
</evidence>
<dbReference type="GO" id="GO:0046872">
    <property type="term" value="F:metal ion binding"/>
    <property type="evidence" value="ECO:0007669"/>
    <property type="project" value="InterPro"/>
</dbReference>
<reference evidence="3 5" key="3">
    <citation type="submission" date="2019-07" db="EMBL/GenBank/DDBJ databases">
        <authorList>
            <person name="Jastrzebski P J."/>
            <person name="Paukszto L."/>
            <person name="Jastrzebski P J."/>
        </authorList>
    </citation>
    <scope>NUCLEOTIDE SEQUENCE [LARGE SCALE GENOMIC DNA]</scope>
    <source>
        <strain evidence="3 5">WMS-il1</strain>
    </source>
</reference>
<protein>
    <submittedName>
        <fullName evidence="6">Cytochrome b-c1 complex subunit 2, mitochondrial</fullName>
    </submittedName>
</protein>
<dbReference type="OrthoDB" id="6369905at2759"/>
<dbReference type="InterPro" id="IPR011765">
    <property type="entry name" value="Pept_M16_N"/>
</dbReference>
<dbReference type="EMBL" id="UYSG01011219">
    <property type="protein sequence ID" value="VDL61452.1"/>
    <property type="molecule type" value="Genomic_DNA"/>
</dbReference>
<evidence type="ECO:0000313" key="2">
    <source>
        <dbReference type="EMBL" id="VDL61452.1"/>
    </source>
</evidence>
<dbReference type="Gene3D" id="3.30.830.10">
    <property type="entry name" value="Metalloenzyme, LuxS/M16 peptidase-like"/>
    <property type="match status" value="2"/>
</dbReference>
<dbReference type="PANTHER" id="PTHR11851">
    <property type="entry name" value="METALLOPROTEASE"/>
    <property type="match status" value="1"/>
</dbReference>
<dbReference type="SUPFAM" id="SSF63411">
    <property type="entry name" value="LuxS/MPP-like metallohydrolase"/>
    <property type="match status" value="2"/>
</dbReference>
<dbReference type="Proteomes" id="UP000274504">
    <property type="component" value="Unassembled WGS sequence"/>
</dbReference>
<dbReference type="Proteomes" id="UP000321570">
    <property type="component" value="Unassembled WGS sequence"/>
</dbReference>
<reference evidence="2 4" key="2">
    <citation type="submission" date="2018-11" db="EMBL/GenBank/DDBJ databases">
        <authorList>
            <consortium name="Pathogen Informatics"/>
        </authorList>
    </citation>
    <scope>NUCLEOTIDE SEQUENCE [LARGE SCALE GENOMIC DNA]</scope>
</reference>
<dbReference type="GO" id="GO:0005739">
    <property type="term" value="C:mitochondrion"/>
    <property type="evidence" value="ECO:0007669"/>
    <property type="project" value="TreeGrafter"/>
</dbReference>
<proteinExistence type="predicted"/>
<evidence type="ECO:0000259" key="1">
    <source>
        <dbReference type="Pfam" id="PF00675"/>
    </source>
</evidence>
<accession>A0A0R3SUG2</accession>
<gene>
    <name evidence="2" type="ORF">HDID_LOCUS9134</name>
    <name evidence="3" type="ORF">WMSIL1_LOCUS10758</name>
</gene>
<evidence type="ECO:0000313" key="4">
    <source>
        <dbReference type="Proteomes" id="UP000274504"/>
    </source>
</evidence>
<feature type="domain" description="Peptidase M16 N-terminal" evidence="1">
    <location>
        <begin position="62"/>
        <end position="190"/>
    </location>
</feature>
<sequence>MKSANISKLFKLPVRNVANPALKMYEEANEQTISIVEHEGGMKCACVPKPNMWNGLTRIMAVFNAGSRFENRPHLHGITHLIRRSCGLSTTDYTGVNLTRHVQQMGGQLHCHTTREQMIYSIDVAPNLASRAGLILATIATKTSFYDWELKDNVYKLMRKDVDMLNRRRFDALTIELLHEAAYGQHPDGIGLGNSLFANPYRIGTHKLEDIESFYSTYFTPSNAIFLVTGCGPESESVQIFDAMYDAALLRPNANSSPLAPKHTFVSGERRCEITGADTTYAALVWPTTGGHLSTSPNALALTILAAAITPPKKTIAYGSTGNFMPPSPDVLAMPLNFSYSDHGLFGLLVTGSNGQVVGEHLVDAKKALIRLAQTGLHQKQFENAKVRLIMEAISKSEDINQLTGDIAFQLLCASRNGGEKGGDVCSLVDLVTAIESVKLEDVNRILAKTVNSGKMALATVGTDIAYVPPLDALKSL</sequence>
<dbReference type="InterPro" id="IPR011249">
    <property type="entry name" value="Metalloenz_LuxS/M16"/>
</dbReference>
<dbReference type="Pfam" id="PF00675">
    <property type="entry name" value="Peptidase_M16"/>
    <property type="match status" value="1"/>
</dbReference>
<dbReference type="WBParaSite" id="HDID_0000913601-mRNA-1">
    <property type="protein sequence ID" value="HDID_0000913601-mRNA-1"/>
    <property type="gene ID" value="HDID_0000913601"/>
</dbReference>
<evidence type="ECO:0000313" key="6">
    <source>
        <dbReference type="WBParaSite" id="HDID_0000913601-mRNA-1"/>
    </source>
</evidence>
<reference evidence="6" key="1">
    <citation type="submission" date="2017-02" db="UniProtKB">
        <authorList>
            <consortium name="WormBaseParasite"/>
        </authorList>
    </citation>
    <scope>IDENTIFICATION</scope>
</reference>
<dbReference type="PANTHER" id="PTHR11851:SF226">
    <property type="entry name" value="CYTOCHROME B-C1 COMPLEX SUBUNIT 2, MITOCHONDRIAL"/>
    <property type="match status" value="1"/>
</dbReference>
<organism evidence="6">
    <name type="scientific">Hymenolepis diminuta</name>
    <name type="common">Rat tapeworm</name>
    <dbReference type="NCBI Taxonomy" id="6216"/>
    <lineage>
        <taxon>Eukaryota</taxon>
        <taxon>Metazoa</taxon>
        <taxon>Spiralia</taxon>
        <taxon>Lophotrochozoa</taxon>
        <taxon>Platyhelminthes</taxon>
        <taxon>Cestoda</taxon>
        <taxon>Eucestoda</taxon>
        <taxon>Cyclophyllidea</taxon>
        <taxon>Hymenolepididae</taxon>
        <taxon>Hymenolepis</taxon>
    </lineage>
</organism>
<dbReference type="STRING" id="6216.A0A0R3SUG2"/>
<name>A0A0R3SUG2_HYMDI</name>